<evidence type="ECO:0000256" key="2">
    <source>
        <dbReference type="HAMAP-Rule" id="MF_01940"/>
    </source>
</evidence>
<dbReference type="Proteomes" id="UP000004080">
    <property type="component" value="Unassembled WGS sequence"/>
</dbReference>
<organism evidence="3 4">
    <name type="scientific">Fictibacillus macauensis ZFHKF-1</name>
    <dbReference type="NCBI Taxonomy" id="1196324"/>
    <lineage>
        <taxon>Bacteria</taxon>
        <taxon>Bacillati</taxon>
        <taxon>Bacillota</taxon>
        <taxon>Bacilli</taxon>
        <taxon>Bacillales</taxon>
        <taxon>Fictibacillaceae</taxon>
        <taxon>Fictibacillus</taxon>
    </lineage>
</organism>
<dbReference type="PANTHER" id="PTHR35561">
    <property type="entry name" value="RNA 2',3'-CYCLIC PHOSPHODIESTERASE"/>
    <property type="match status" value="1"/>
</dbReference>
<dbReference type="GO" id="GO:0004113">
    <property type="term" value="F:2',3'-cyclic-nucleotide 3'-phosphodiesterase activity"/>
    <property type="evidence" value="ECO:0007669"/>
    <property type="project" value="InterPro"/>
</dbReference>
<accession>I8UF59</accession>
<keyword evidence="4" id="KW-1185">Reference proteome</keyword>
<comment type="function">
    <text evidence="2">Hydrolyzes RNA 2',3'-cyclic phosphodiester to an RNA 2'-phosphomonoester.</text>
</comment>
<comment type="caution">
    <text evidence="3">The sequence shown here is derived from an EMBL/GenBank/DDBJ whole genome shotgun (WGS) entry which is preliminary data.</text>
</comment>
<dbReference type="Pfam" id="PF13563">
    <property type="entry name" value="2_5_RNA_ligase2"/>
    <property type="match status" value="1"/>
</dbReference>
<dbReference type="STRING" id="1196324.A374_09743"/>
<dbReference type="GO" id="GO:0016874">
    <property type="term" value="F:ligase activity"/>
    <property type="evidence" value="ECO:0007669"/>
    <property type="project" value="UniProtKB-KW"/>
</dbReference>
<dbReference type="InterPro" id="IPR009097">
    <property type="entry name" value="Cyclic_Pdiesterase"/>
</dbReference>
<name>I8UF59_9BACL</name>
<dbReference type="SUPFAM" id="SSF55144">
    <property type="entry name" value="LigT-like"/>
    <property type="match status" value="1"/>
</dbReference>
<dbReference type="PATRIC" id="fig|1196324.3.peg.1988"/>
<feature type="active site" description="Proton acceptor" evidence="2">
    <location>
        <position position="128"/>
    </location>
</feature>
<evidence type="ECO:0000313" key="3">
    <source>
        <dbReference type="EMBL" id="EIT85510.1"/>
    </source>
</evidence>
<gene>
    <name evidence="3" type="ORF">A374_09743</name>
</gene>
<dbReference type="Gene3D" id="3.90.1140.10">
    <property type="entry name" value="Cyclic phosphodiesterase"/>
    <property type="match status" value="1"/>
</dbReference>
<proteinExistence type="inferred from homology"/>
<keyword evidence="3" id="KW-0436">Ligase</keyword>
<dbReference type="GO" id="GO:0008664">
    <property type="term" value="F:RNA 2',3'-cyclic 3'-phosphodiesterase activity"/>
    <property type="evidence" value="ECO:0007669"/>
    <property type="project" value="UniProtKB-EC"/>
</dbReference>
<sequence length="187" mass="21064">MAAHFFIAIPVSQTVRTAVQEATPRLKGALPYKEWVHEEDLHVTISFLGSVTDQELQQLRIALRTVCHESTSFTLTTKGVGYFGQPTQPRIFYVALDEHAALFTLQAKVQRLCESLGLQVDDRPYTPHITLAKKWKDSAVQLQKTVVDELCVPVAQQTLTVSCLHLYEIKRNELPKYAVIDTFPLGT</sequence>
<dbReference type="AlphaFoldDB" id="I8UF59"/>
<comment type="catalytic activity">
    <reaction evidence="2">
        <text>a 3'-end 2',3'-cyclophospho-ribonucleotide-RNA + H2O = a 3'-end 2'-phospho-ribonucleotide-RNA + H(+)</text>
        <dbReference type="Rhea" id="RHEA:11828"/>
        <dbReference type="Rhea" id="RHEA-COMP:10464"/>
        <dbReference type="Rhea" id="RHEA-COMP:17353"/>
        <dbReference type="ChEBI" id="CHEBI:15377"/>
        <dbReference type="ChEBI" id="CHEBI:15378"/>
        <dbReference type="ChEBI" id="CHEBI:83064"/>
        <dbReference type="ChEBI" id="CHEBI:173113"/>
        <dbReference type="EC" id="3.1.4.58"/>
    </reaction>
</comment>
<dbReference type="NCBIfam" id="TIGR02258">
    <property type="entry name" value="2_5_ligase"/>
    <property type="match status" value="1"/>
</dbReference>
<dbReference type="eggNOG" id="COG1514">
    <property type="taxonomic scope" value="Bacteria"/>
</dbReference>
<evidence type="ECO:0000313" key="4">
    <source>
        <dbReference type="Proteomes" id="UP000004080"/>
    </source>
</evidence>
<dbReference type="InterPro" id="IPR004175">
    <property type="entry name" value="RNA_CPDase"/>
</dbReference>
<feature type="short sequence motif" description="HXTX 2" evidence="2">
    <location>
        <begin position="128"/>
        <end position="131"/>
    </location>
</feature>
<dbReference type="OrthoDB" id="9789350at2"/>
<reference evidence="3 4" key="1">
    <citation type="journal article" date="2012" name="J. Bacteriol.">
        <title>Genome of Bacillus macauensis ZFHKF-1, a Long-Chain-Forming Bacterium.</title>
        <authorList>
            <person name="Cai L."/>
            <person name="Zhang T."/>
        </authorList>
    </citation>
    <scope>NUCLEOTIDE SEQUENCE [LARGE SCALE GENOMIC DNA]</scope>
    <source>
        <strain evidence="3 4">ZFHKF-1</strain>
    </source>
</reference>
<dbReference type="RefSeq" id="WP_007202035.1">
    <property type="nucleotide sequence ID" value="NZ_AKKV01000025.1"/>
</dbReference>
<dbReference type="PANTHER" id="PTHR35561:SF1">
    <property type="entry name" value="RNA 2',3'-CYCLIC PHOSPHODIESTERASE"/>
    <property type="match status" value="1"/>
</dbReference>
<feature type="active site" description="Proton donor" evidence="2">
    <location>
        <position position="42"/>
    </location>
</feature>
<evidence type="ECO:0000256" key="1">
    <source>
        <dbReference type="ARBA" id="ARBA00022801"/>
    </source>
</evidence>
<dbReference type="EMBL" id="AKKV01000025">
    <property type="protein sequence ID" value="EIT85510.1"/>
    <property type="molecule type" value="Genomic_DNA"/>
</dbReference>
<dbReference type="HAMAP" id="MF_01940">
    <property type="entry name" value="RNA_CPDase"/>
    <property type="match status" value="1"/>
</dbReference>
<keyword evidence="1 2" id="KW-0378">Hydrolase</keyword>
<feature type="short sequence motif" description="HXTX 1" evidence="2">
    <location>
        <begin position="42"/>
        <end position="45"/>
    </location>
</feature>
<protein>
    <recommendedName>
        <fullName evidence="2">RNA 2',3'-cyclic phosphodiesterase</fullName>
        <shortName evidence="2">RNA 2',3'-CPDase</shortName>
        <ecNumber evidence="2">3.1.4.58</ecNumber>
    </recommendedName>
</protein>
<comment type="similarity">
    <text evidence="2">Belongs to the 2H phosphoesterase superfamily. ThpR family.</text>
</comment>
<dbReference type="EC" id="3.1.4.58" evidence="2"/>